<evidence type="ECO:0000256" key="2">
    <source>
        <dbReference type="PROSITE-ProRule" id="PRU01331"/>
    </source>
</evidence>
<dbReference type="InterPro" id="IPR032466">
    <property type="entry name" value="Metal_Hydrolase"/>
</dbReference>
<dbReference type="InterPro" id="IPR006680">
    <property type="entry name" value="Amidohydro-rel"/>
</dbReference>
<dbReference type="Pfam" id="PF00120">
    <property type="entry name" value="Gln-synt_C"/>
    <property type="match status" value="1"/>
</dbReference>
<dbReference type="InterPro" id="IPR027303">
    <property type="entry name" value="Gln_synth_gly_rich_site"/>
</dbReference>
<reference evidence="5 6" key="1">
    <citation type="submission" date="2024-06" db="EMBL/GenBank/DDBJ databases">
        <title>Complete genome of Phlyctema vagabunda strain 19-DSS-EL-015.</title>
        <authorList>
            <person name="Fiorenzani C."/>
        </authorList>
    </citation>
    <scope>NUCLEOTIDE SEQUENCE [LARGE SCALE GENOMIC DNA]</scope>
    <source>
        <strain evidence="5 6">19-DSS-EL-015</strain>
    </source>
</reference>
<gene>
    <name evidence="5" type="ORF">PVAG01_01403</name>
</gene>
<keyword evidence="6" id="KW-1185">Reference proteome</keyword>
<evidence type="ECO:0000256" key="1">
    <source>
        <dbReference type="ARBA" id="ARBA00021364"/>
    </source>
</evidence>
<accession>A0ABR4PX01</accession>
<dbReference type="PROSITE" id="PS00181">
    <property type="entry name" value="GLNA_ATP"/>
    <property type="match status" value="1"/>
</dbReference>
<name>A0ABR4PX01_9HELO</name>
<sequence>MMDDLISAIRNTPIIDNHAHPLLIPSAADKYELMAITTEAGGNAMNHTPSTLAHLRAVQQLSEILACPATWNDVLKAIEMEKSKPGDIWAKRCLEGIETILVDDGLDGAHEVFDYKWHDRLTRSACKRIVRIEKVAEEILNARLELSQAPDEVVHRFLEDFNEAITKSISDTEVVGFKSVICYRTGLDIPSQPSRDEFKTALLDTLQVQKSEGIRGFKRLDFLPLNAYLVHETAALIRETHADFKKPLQFHTGLGDNDITLNRSSPAHLQDFIKSYPTVPIILLHSSYPWTQEAGYLACVYDNVYADIGEVFPMISKDGQERIIREILEFCPSEKILWSTDGHWFPETYMLAVIQVREALEKVLTDYVQSKLLTVQQAIRIVEDVLFTTSNKVYNLNLPLRSLEAQHPRKSSQKPKYSDLSLLTEFANDHPKIKYLRLQFSDFTALSRVRIVPIKHALKVLAKGAWSVGITKASLGLLQNDHTVPGVTASGEYKLRPILSSLRPGPSSEYACVQGEFLDESDSPLCPRSLLRRSLEIARVSGLEFLVGFEIEVVFMSWGVDPKYTPLTSTITSHAWSSSAALRDTSVVDMLSDIVSTLSTAGIDVEQFHPESAPGQFEFVLPPLTALEAVDTLLQAREIISTIAANFGLNATLLPKPLPDMPGTASHAHLSISTAQGEDKAMYESFYAGVLKHLRSITAFTYSNPLSYARLLDGCWAGGRWITWGTQNRETPLRKIEGSHWEIKCIDGLANMYFVMAAIISSGTKGVRDHEKMLWKDCQVDPASLEEDTRKSLRIYEMIPGSLEDALAALSGDKELISLLGDDFVARYITVKEAEIKLMGGMNEEEQKEWVIERY</sequence>
<dbReference type="PROSITE" id="PS51987">
    <property type="entry name" value="GS_CATALYTIC"/>
    <property type="match status" value="1"/>
</dbReference>
<organism evidence="5 6">
    <name type="scientific">Phlyctema vagabunda</name>
    <dbReference type="NCBI Taxonomy" id="108571"/>
    <lineage>
        <taxon>Eukaryota</taxon>
        <taxon>Fungi</taxon>
        <taxon>Dikarya</taxon>
        <taxon>Ascomycota</taxon>
        <taxon>Pezizomycotina</taxon>
        <taxon>Leotiomycetes</taxon>
        <taxon>Helotiales</taxon>
        <taxon>Dermateaceae</taxon>
        <taxon>Phlyctema</taxon>
    </lineage>
</organism>
<dbReference type="Gene3D" id="3.30.590.10">
    <property type="entry name" value="Glutamine synthetase/guanido kinase, catalytic domain"/>
    <property type="match status" value="1"/>
</dbReference>
<evidence type="ECO:0000256" key="3">
    <source>
        <dbReference type="RuleBase" id="RU000384"/>
    </source>
</evidence>
<dbReference type="PANTHER" id="PTHR43383">
    <property type="entry name" value="NODULIN 6"/>
    <property type="match status" value="1"/>
</dbReference>
<dbReference type="InterPro" id="IPR036651">
    <property type="entry name" value="Gln_synt_N_sf"/>
</dbReference>
<dbReference type="Proteomes" id="UP001629113">
    <property type="component" value="Unassembled WGS sequence"/>
</dbReference>
<dbReference type="PANTHER" id="PTHR43383:SF2">
    <property type="entry name" value="AMIDOHYDROLASE 2 FAMILY PROTEIN"/>
    <property type="match status" value="1"/>
</dbReference>
<dbReference type="Pfam" id="PF04909">
    <property type="entry name" value="Amidohydro_2"/>
    <property type="match status" value="1"/>
</dbReference>
<evidence type="ECO:0000313" key="6">
    <source>
        <dbReference type="Proteomes" id="UP001629113"/>
    </source>
</evidence>
<dbReference type="SUPFAM" id="SSF55931">
    <property type="entry name" value="Glutamine synthetase/guanido kinase"/>
    <property type="match status" value="1"/>
</dbReference>
<dbReference type="InterPro" id="IPR014746">
    <property type="entry name" value="Gln_synth/guanido_kin_cat_dom"/>
</dbReference>
<evidence type="ECO:0000259" key="4">
    <source>
        <dbReference type="PROSITE" id="PS51987"/>
    </source>
</evidence>
<dbReference type="Gene3D" id="3.10.20.70">
    <property type="entry name" value="Glutamine synthetase, N-terminal domain"/>
    <property type="match status" value="1"/>
</dbReference>
<comment type="similarity">
    <text evidence="2 3">Belongs to the glutamine synthetase family.</text>
</comment>
<feature type="domain" description="GS catalytic" evidence="4">
    <location>
        <begin position="527"/>
        <end position="855"/>
    </location>
</feature>
<dbReference type="Gene3D" id="3.20.20.140">
    <property type="entry name" value="Metal-dependent hydrolases"/>
    <property type="match status" value="1"/>
</dbReference>
<evidence type="ECO:0000313" key="5">
    <source>
        <dbReference type="EMBL" id="KAL3427894.1"/>
    </source>
</evidence>
<dbReference type="InterPro" id="IPR008146">
    <property type="entry name" value="Gln_synth_cat_dom"/>
</dbReference>
<comment type="caution">
    <text evidence="5">The sequence shown here is derived from an EMBL/GenBank/DDBJ whole genome shotgun (WGS) entry which is preliminary data.</text>
</comment>
<dbReference type="SMART" id="SM01230">
    <property type="entry name" value="Gln-synt_C"/>
    <property type="match status" value="1"/>
</dbReference>
<proteinExistence type="inferred from homology"/>
<protein>
    <recommendedName>
        <fullName evidence="1">Glutamine synthetase</fullName>
    </recommendedName>
</protein>
<dbReference type="EMBL" id="JBFCZG010000001">
    <property type="protein sequence ID" value="KAL3427894.1"/>
    <property type="molecule type" value="Genomic_DNA"/>
</dbReference>
<dbReference type="SUPFAM" id="SSF51556">
    <property type="entry name" value="Metallo-dependent hydrolases"/>
    <property type="match status" value="1"/>
</dbReference>